<dbReference type="EMBL" id="KI660062">
    <property type="protein sequence ID" value="ETN78132.1"/>
    <property type="molecule type" value="Genomic_DNA"/>
</dbReference>
<dbReference type="Proteomes" id="UP000053676">
    <property type="component" value="Unassembled WGS sequence"/>
</dbReference>
<proteinExistence type="predicted"/>
<name>W2TAT7_NECAM</name>
<accession>W2TAT7</accession>
<keyword evidence="2" id="KW-1185">Reference proteome</keyword>
<dbReference type="AlphaFoldDB" id="W2TAT7"/>
<organism evidence="1 2">
    <name type="scientific">Necator americanus</name>
    <name type="common">Human hookworm</name>
    <dbReference type="NCBI Taxonomy" id="51031"/>
    <lineage>
        <taxon>Eukaryota</taxon>
        <taxon>Metazoa</taxon>
        <taxon>Ecdysozoa</taxon>
        <taxon>Nematoda</taxon>
        <taxon>Chromadorea</taxon>
        <taxon>Rhabditida</taxon>
        <taxon>Rhabditina</taxon>
        <taxon>Rhabditomorpha</taxon>
        <taxon>Strongyloidea</taxon>
        <taxon>Ancylostomatidae</taxon>
        <taxon>Bunostominae</taxon>
        <taxon>Necator</taxon>
    </lineage>
</organism>
<protein>
    <submittedName>
        <fullName evidence="1">Uncharacterized protein</fullName>
    </submittedName>
</protein>
<gene>
    <name evidence="1" type="ORF">NECAME_10555</name>
</gene>
<evidence type="ECO:0000313" key="2">
    <source>
        <dbReference type="Proteomes" id="UP000053676"/>
    </source>
</evidence>
<reference evidence="2" key="1">
    <citation type="journal article" date="2014" name="Nat. Genet.">
        <title>Genome of the human hookworm Necator americanus.</title>
        <authorList>
            <person name="Tang Y.T."/>
            <person name="Gao X."/>
            <person name="Rosa B.A."/>
            <person name="Abubucker S."/>
            <person name="Hallsworth-Pepin K."/>
            <person name="Martin J."/>
            <person name="Tyagi R."/>
            <person name="Heizer E."/>
            <person name="Zhang X."/>
            <person name="Bhonagiri-Palsikar V."/>
            <person name="Minx P."/>
            <person name="Warren W.C."/>
            <person name="Wang Q."/>
            <person name="Zhan B."/>
            <person name="Hotez P.J."/>
            <person name="Sternberg P.W."/>
            <person name="Dougall A."/>
            <person name="Gaze S.T."/>
            <person name="Mulvenna J."/>
            <person name="Sotillo J."/>
            <person name="Ranganathan S."/>
            <person name="Rabelo E.M."/>
            <person name="Wilson R.K."/>
            <person name="Felgner P.L."/>
            <person name="Bethony J."/>
            <person name="Hawdon J.M."/>
            <person name="Gasser R.B."/>
            <person name="Loukas A."/>
            <person name="Mitreva M."/>
        </authorList>
    </citation>
    <scope>NUCLEOTIDE SEQUENCE [LARGE SCALE GENOMIC DNA]</scope>
</reference>
<sequence length="81" mass="8977">MTPATPSFLALPYQAFLHNQETLLYYCDMRKIIKPMGRLSTGPSCGIQGCHESVLAKHEKGVHPLNPPGSLSKHKICLFLL</sequence>
<dbReference type="KEGG" id="nai:NECAME_10555"/>
<evidence type="ECO:0000313" key="1">
    <source>
        <dbReference type="EMBL" id="ETN78132.1"/>
    </source>
</evidence>